<keyword evidence="5" id="KW-1185">Reference proteome</keyword>
<dbReference type="AlphaFoldDB" id="N0E263"/>
<reference evidence="4 5" key="1">
    <citation type="journal article" date="2013" name="ISME J.">
        <title>A metabolic model for members of the genus Tetrasphaera involved in enhanced biological phosphorus removal.</title>
        <authorList>
            <person name="Kristiansen R."/>
            <person name="Nguyen H.T.T."/>
            <person name="Saunders A.M."/>
            <person name="Nielsen J.L."/>
            <person name="Wimmer R."/>
            <person name="Le V.Q."/>
            <person name="McIlroy S.J."/>
            <person name="Petrovski S."/>
            <person name="Seviour R.J."/>
            <person name="Calteau A."/>
            <person name="Nielsen K.L."/>
            <person name="Nielsen P.H."/>
        </authorList>
    </citation>
    <scope>NUCLEOTIDE SEQUENCE [LARGE SCALE GENOMIC DNA]</scope>
    <source>
        <strain evidence="4 5">Lp2</strain>
    </source>
</reference>
<protein>
    <submittedName>
        <fullName evidence="4">YVTN beta-propeller repeat-containing protein</fullName>
    </submittedName>
</protein>
<dbReference type="HOGENOM" id="CLU_009318_1_0_11"/>
<proteinExistence type="predicted"/>
<feature type="domain" description="YNCE-like beta-propeller" evidence="3">
    <location>
        <begin position="288"/>
        <end position="426"/>
    </location>
</feature>
<dbReference type="InterPro" id="IPR048433">
    <property type="entry name" value="YNCE-like_beta-prop"/>
</dbReference>
<dbReference type="Proteomes" id="UP000013167">
    <property type="component" value="Unassembled WGS sequence"/>
</dbReference>
<keyword evidence="1" id="KW-0732">Signal</keyword>
<organism evidence="4 5">
    <name type="scientific">Phycicoccus elongatus Lp2</name>
    <dbReference type="NCBI Taxonomy" id="1193181"/>
    <lineage>
        <taxon>Bacteria</taxon>
        <taxon>Bacillati</taxon>
        <taxon>Actinomycetota</taxon>
        <taxon>Actinomycetes</taxon>
        <taxon>Micrococcales</taxon>
        <taxon>Intrasporangiaceae</taxon>
        <taxon>Phycicoccus</taxon>
    </lineage>
</organism>
<dbReference type="PANTHER" id="PTHR47197">
    <property type="entry name" value="PROTEIN NIRF"/>
    <property type="match status" value="1"/>
</dbReference>
<dbReference type="RefSeq" id="WP_010849742.1">
    <property type="nucleotide sequence ID" value="NZ_HF570956.1"/>
</dbReference>
<sequence length="444" mass="47374">MSRHRTAAPRSRHRTPPRIIRNRIIAGALVLGLVTLIASAFGLFDRPSDSTSAANAAMGVTASATGSPSASPTNAPSEASPTPTPAAALNVYAGATADKLSETVKGHRPLVYVPNTISNSVQVIDPTTYQVIDSFPTGREPHHVVPGWDLTTLYVNDTQGNDLIPIDPVTGKPGAKIPVVDPYNLYFSPDGKFGLVMAERFNRIDVVDPHTFAVDHSLPVPCAGVNHADTDKDRGFFVASCEFSGHLIVFDAHATKVLKEIDLNGHDTPGATSPQEAYHSGGAKANLRKGASAMPQDVRLSPNGKYFLAADMLRNGVWVIDAASLEFTKFIQTGKGAHSIYPSRDAKRLFVANRDEGTISVLDSESLDILAKWTIPGGGSPDMGGVTADGKELWLSGRYHAEVYVFDTETGGLKHRIKTQAGSHGLLVWPQPGTFSLGHTGNMR</sequence>
<dbReference type="SUPFAM" id="SSF50974">
    <property type="entry name" value="Nitrous oxide reductase, N-terminal domain"/>
    <property type="match status" value="1"/>
</dbReference>
<feature type="domain" description="YNCE-like beta-propeller" evidence="3">
    <location>
        <begin position="111"/>
        <end position="206"/>
    </location>
</feature>
<evidence type="ECO:0000313" key="4">
    <source>
        <dbReference type="EMBL" id="CCH69866.1"/>
    </source>
</evidence>
<evidence type="ECO:0000259" key="3">
    <source>
        <dbReference type="Pfam" id="PF21783"/>
    </source>
</evidence>
<dbReference type="Gene3D" id="2.130.10.10">
    <property type="entry name" value="YVTN repeat-like/Quinoprotein amine dehydrogenase"/>
    <property type="match status" value="2"/>
</dbReference>
<dbReference type="InterPro" id="IPR011964">
    <property type="entry name" value="YVTN_b-propeller_repeat"/>
</dbReference>
<dbReference type="PANTHER" id="PTHR47197:SF3">
    <property type="entry name" value="DIHYDRO-HEME D1 DEHYDROGENASE"/>
    <property type="match status" value="1"/>
</dbReference>
<dbReference type="eggNOG" id="COG3391">
    <property type="taxonomic scope" value="Bacteria"/>
</dbReference>
<evidence type="ECO:0000313" key="5">
    <source>
        <dbReference type="Proteomes" id="UP000013167"/>
    </source>
</evidence>
<dbReference type="Pfam" id="PF21783">
    <property type="entry name" value="YNCE"/>
    <property type="match status" value="2"/>
</dbReference>
<feature type="region of interest" description="Disordered" evidence="2">
    <location>
        <begin position="62"/>
        <end position="85"/>
    </location>
</feature>
<dbReference type="NCBIfam" id="TIGR02276">
    <property type="entry name" value="beta_rpt_yvtn"/>
    <property type="match status" value="1"/>
</dbReference>
<dbReference type="InterPro" id="IPR011045">
    <property type="entry name" value="N2O_reductase_N"/>
</dbReference>
<evidence type="ECO:0000256" key="2">
    <source>
        <dbReference type="SAM" id="MobiDB-lite"/>
    </source>
</evidence>
<dbReference type="EMBL" id="CAIZ01000111">
    <property type="protein sequence ID" value="CCH69866.1"/>
    <property type="molecule type" value="Genomic_DNA"/>
</dbReference>
<accession>N0E263</accession>
<dbReference type="InterPro" id="IPR051200">
    <property type="entry name" value="Host-pathogen_enzymatic-act"/>
</dbReference>
<dbReference type="InterPro" id="IPR015943">
    <property type="entry name" value="WD40/YVTN_repeat-like_dom_sf"/>
</dbReference>
<dbReference type="STRING" id="1193181.BN10_420002"/>
<comment type="caution">
    <text evidence="4">The sequence shown here is derived from an EMBL/GenBank/DDBJ whole genome shotgun (WGS) entry which is preliminary data.</text>
</comment>
<evidence type="ECO:0000256" key="1">
    <source>
        <dbReference type="ARBA" id="ARBA00022729"/>
    </source>
</evidence>
<gene>
    <name evidence="4" type="ORF">BN10_420002</name>
</gene>
<name>N0E263_9MICO</name>